<sequence length="88" mass="9556">MSAISRSRNRPRPSGIETTANAGSSHLYSVDVSHIAVTQPAAPVRDRNHRQCRFLSLYSVEVGHIAVMQPVAPVRIETTADDGFPPGF</sequence>
<gene>
    <name evidence="2" type="ORF">KCG44_14270</name>
</gene>
<organism evidence="2 3">
    <name type="scientific">Pacificimonas pallii</name>
    <dbReference type="NCBI Taxonomy" id="2827236"/>
    <lineage>
        <taxon>Bacteria</taxon>
        <taxon>Pseudomonadati</taxon>
        <taxon>Pseudomonadota</taxon>
        <taxon>Alphaproteobacteria</taxon>
        <taxon>Sphingomonadales</taxon>
        <taxon>Sphingosinicellaceae</taxon>
        <taxon>Pacificimonas</taxon>
    </lineage>
</organism>
<keyword evidence="3" id="KW-1185">Reference proteome</keyword>
<evidence type="ECO:0000313" key="2">
    <source>
        <dbReference type="EMBL" id="MBV7257948.1"/>
    </source>
</evidence>
<protein>
    <submittedName>
        <fullName evidence="2">Uncharacterized protein</fullName>
    </submittedName>
</protein>
<name>A0ABS6SHP4_9SPHN</name>
<accession>A0ABS6SHP4</accession>
<evidence type="ECO:0000256" key="1">
    <source>
        <dbReference type="SAM" id="MobiDB-lite"/>
    </source>
</evidence>
<dbReference type="Proteomes" id="UP000722336">
    <property type="component" value="Unassembled WGS sequence"/>
</dbReference>
<dbReference type="RefSeq" id="WP_218446798.1">
    <property type="nucleotide sequence ID" value="NZ_JAGSPA010000007.1"/>
</dbReference>
<proteinExistence type="predicted"/>
<evidence type="ECO:0000313" key="3">
    <source>
        <dbReference type="Proteomes" id="UP000722336"/>
    </source>
</evidence>
<dbReference type="EMBL" id="JAGSPA010000007">
    <property type="protein sequence ID" value="MBV7257948.1"/>
    <property type="molecule type" value="Genomic_DNA"/>
</dbReference>
<feature type="region of interest" description="Disordered" evidence="1">
    <location>
        <begin position="1"/>
        <end position="22"/>
    </location>
</feature>
<reference evidence="2 3" key="1">
    <citation type="submission" date="2021-04" db="EMBL/GenBank/DDBJ databases">
        <authorList>
            <person name="Pira H."/>
            <person name="Risdian C."/>
            <person name="Wink J."/>
        </authorList>
    </citation>
    <scope>NUCLEOTIDE SEQUENCE [LARGE SCALE GENOMIC DNA]</scope>
    <source>
        <strain evidence="2 3">WHA3</strain>
    </source>
</reference>
<comment type="caution">
    <text evidence="2">The sequence shown here is derived from an EMBL/GenBank/DDBJ whole genome shotgun (WGS) entry which is preliminary data.</text>
</comment>